<keyword evidence="2" id="KW-0472">Membrane</keyword>
<dbReference type="EMBL" id="BK015009">
    <property type="protein sequence ID" value="DAD86876.1"/>
    <property type="molecule type" value="Genomic_DNA"/>
</dbReference>
<evidence type="ECO:0000256" key="1">
    <source>
        <dbReference type="SAM" id="MobiDB-lite"/>
    </source>
</evidence>
<evidence type="ECO:0000313" key="2">
    <source>
        <dbReference type="EMBL" id="DAD86876.1"/>
    </source>
</evidence>
<accession>A0A8S5MXE1</accession>
<protein>
    <submittedName>
        <fullName evidence="2">PROTEIN (TUMOR NECROSIS FACTOR ALPHA), CYTOKINE, CYTOTOXIN, TRANSMEMBRANE, GLYCOPROTEIN.4A</fullName>
    </submittedName>
</protein>
<proteinExistence type="predicted"/>
<organism evidence="2">
    <name type="scientific">Siphoviridae sp. ctio73</name>
    <dbReference type="NCBI Taxonomy" id="2826435"/>
    <lineage>
        <taxon>Viruses</taxon>
        <taxon>Duplodnaviria</taxon>
        <taxon>Heunggongvirae</taxon>
        <taxon>Uroviricota</taxon>
        <taxon>Caudoviricetes</taxon>
    </lineage>
</organism>
<name>A0A8S5MXE1_9CAUD</name>
<reference evidence="2" key="1">
    <citation type="journal article" date="2021" name="Proc. Natl. Acad. Sci. U.S.A.">
        <title>A Catalog of Tens of Thousands of Viruses from Human Metagenomes Reveals Hidden Associations with Chronic Diseases.</title>
        <authorList>
            <person name="Tisza M.J."/>
            <person name="Buck C.B."/>
        </authorList>
    </citation>
    <scope>NUCLEOTIDE SEQUENCE</scope>
    <source>
        <strain evidence="2">Ctio73</strain>
    </source>
</reference>
<feature type="region of interest" description="Disordered" evidence="1">
    <location>
        <begin position="1"/>
        <end position="21"/>
    </location>
</feature>
<keyword evidence="2" id="KW-0812">Transmembrane</keyword>
<sequence length="638" mass="69127">MVRPSLLLDTAPRNGGGRNNNNVVVQQSSVSWTYGKITGTSATDSTLPSGWVEVGIPYSNPTSHAVGESDGIATWIGARVLVIIDSSGRVVKISDPIAEPPSGAKVENLGHTGKILSQAAKDAERAFKEADAIRDRANKAEGAANKAAKDAEKAVQIAEANRPPVVARTAPENPVTGLIWYVIDNAGHITDVRIWDGTQWVTRTMVAGSILVPSSVGNVSLADGSVSARNIYASGELWAKIAAFASVTTEMLTAGNATFNAAKVTGDLIGNRLIGGELSLVDTEPTSGEKNIRFGLGSEYGFWESIWSPKIATVEELEGGTRFVLTDRDRPNRNDGAQMAIYDIAVAKPKTYGIAGEGVGKVEGYILFTPSWNGRAILTINIGKNRIISVDEQATAGQKIRFDFTLPDGAWIQDTDTPFYISARTNDVFTPGMQLGIIYSMYVSWKMSRSSGLHIFRDDEGVAKIQVTDRQGGQLVMDTNGVSYDPPGSPTPHSSSWRTFTEPPFAHMATNNAHLWTVKDKWTKVPVGSQEKIVRGGMQVDGIEIIIPQSGLYRLDGTTWYRSSWAGYVGGTKVSRSNDDEYGVYMYAALNHGLWTALQVTGVRRLNVGDRIALYTYQNIDEGTIMDWGEMTVSWLTY</sequence>